<dbReference type="AlphaFoldDB" id="A0A0E9WGR8"/>
<dbReference type="EMBL" id="GBXM01018988">
    <property type="protein sequence ID" value="JAH89589.1"/>
    <property type="molecule type" value="Transcribed_RNA"/>
</dbReference>
<reference evidence="1" key="1">
    <citation type="submission" date="2014-11" db="EMBL/GenBank/DDBJ databases">
        <authorList>
            <person name="Amaro Gonzalez C."/>
        </authorList>
    </citation>
    <scope>NUCLEOTIDE SEQUENCE</scope>
</reference>
<proteinExistence type="predicted"/>
<name>A0A0E9WGR8_ANGAN</name>
<protein>
    <submittedName>
        <fullName evidence="1">Uncharacterized protein</fullName>
    </submittedName>
</protein>
<reference evidence="1" key="2">
    <citation type="journal article" date="2015" name="Fish Shellfish Immunol.">
        <title>Early steps in the European eel (Anguilla anguilla)-Vibrio vulnificus interaction in the gills: Role of the RtxA13 toxin.</title>
        <authorList>
            <person name="Callol A."/>
            <person name="Pajuelo D."/>
            <person name="Ebbesson L."/>
            <person name="Teles M."/>
            <person name="MacKenzie S."/>
            <person name="Amaro C."/>
        </authorList>
    </citation>
    <scope>NUCLEOTIDE SEQUENCE</scope>
</reference>
<evidence type="ECO:0000313" key="1">
    <source>
        <dbReference type="EMBL" id="JAH89589.1"/>
    </source>
</evidence>
<sequence length="62" mass="7153">MFMAVKNEVRTRPTLETVKGVPYMLKYCKCQSSYPNPSQGSLLHPIRGNINIQQTYSRHINI</sequence>
<organism evidence="1">
    <name type="scientific">Anguilla anguilla</name>
    <name type="common">European freshwater eel</name>
    <name type="synonym">Muraena anguilla</name>
    <dbReference type="NCBI Taxonomy" id="7936"/>
    <lineage>
        <taxon>Eukaryota</taxon>
        <taxon>Metazoa</taxon>
        <taxon>Chordata</taxon>
        <taxon>Craniata</taxon>
        <taxon>Vertebrata</taxon>
        <taxon>Euteleostomi</taxon>
        <taxon>Actinopterygii</taxon>
        <taxon>Neopterygii</taxon>
        <taxon>Teleostei</taxon>
        <taxon>Anguilliformes</taxon>
        <taxon>Anguillidae</taxon>
        <taxon>Anguilla</taxon>
    </lineage>
</organism>
<accession>A0A0E9WGR8</accession>